<gene>
    <name evidence="2" type="ORF">CYY_008809</name>
</gene>
<dbReference type="Proteomes" id="UP000695562">
    <property type="component" value="Unassembled WGS sequence"/>
</dbReference>
<proteinExistence type="predicted"/>
<feature type="chain" id="PRO_5035174343" evidence="1">
    <location>
        <begin position="25"/>
        <end position="314"/>
    </location>
</feature>
<dbReference type="AlphaFoldDB" id="A0A8J4V3K1"/>
<organism evidence="2 3">
    <name type="scientific">Polysphondylium violaceum</name>
    <dbReference type="NCBI Taxonomy" id="133409"/>
    <lineage>
        <taxon>Eukaryota</taxon>
        <taxon>Amoebozoa</taxon>
        <taxon>Evosea</taxon>
        <taxon>Eumycetozoa</taxon>
        <taxon>Dictyostelia</taxon>
        <taxon>Dictyosteliales</taxon>
        <taxon>Dictyosteliaceae</taxon>
        <taxon>Polysphondylium</taxon>
    </lineage>
</organism>
<evidence type="ECO:0000256" key="1">
    <source>
        <dbReference type="SAM" id="SignalP"/>
    </source>
</evidence>
<keyword evidence="3" id="KW-1185">Reference proteome</keyword>
<sequence>MNKSLISLVVLLLLVISFTPFTHAASTGVIISNSNNAINIGLIDYTNPSQTIPPSLTIPGLQYITNGYFQASAYSYSKKMLTFVATDPITSSTYLYVVDCNNWSVMSSLEIEGGAGSGFRGLAVDTITNTPYNTWITVQSGNMLTISQLDVFTLKAKTIETFPGTFSTGIIGGTRVYSLAFSNSSGLFVKQYSRYSELTIEQQVGFNIDVAPKGPINMVNTINDIFSSVIITNSDGSSYSALSGLNWQQAQFTVSNMVTHTNFFPTANARVANNFGLFCSIGYIGTQFYVYTYDVIKYELLSVVPISTPILAAF</sequence>
<dbReference type="PANTHER" id="PTHR35885:SF2">
    <property type="match status" value="1"/>
</dbReference>
<feature type="signal peptide" evidence="1">
    <location>
        <begin position="1"/>
        <end position="24"/>
    </location>
</feature>
<protein>
    <submittedName>
        <fullName evidence="2">Uncharacterized protein</fullName>
    </submittedName>
</protein>
<reference evidence="2" key="1">
    <citation type="submission" date="2020-01" db="EMBL/GenBank/DDBJ databases">
        <title>Development of genomics and gene disruption for Polysphondylium violaceum indicates a role for the polyketide synthase stlB in stalk morphogenesis.</title>
        <authorList>
            <person name="Narita B."/>
            <person name="Kawabe Y."/>
            <person name="Kin K."/>
            <person name="Saito T."/>
            <person name="Gibbs R."/>
            <person name="Kuspa A."/>
            <person name="Muzny D."/>
            <person name="Queller D."/>
            <person name="Richards S."/>
            <person name="Strassman J."/>
            <person name="Sucgang R."/>
            <person name="Worley K."/>
            <person name="Schaap P."/>
        </authorList>
    </citation>
    <scope>NUCLEOTIDE SEQUENCE</scope>
    <source>
        <strain evidence="2">QSvi11</strain>
    </source>
</reference>
<evidence type="ECO:0000313" key="2">
    <source>
        <dbReference type="EMBL" id="KAF2069869.1"/>
    </source>
</evidence>
<comment type="caution">
    <text evidence="2">The sequence shown here is derived from an EMBL/GenBank/DDBJ whole genome shotgun (WGS) entry which is preliminary data.</text>
</comment>
<evidence type="ECO:0000313" key="3">
    <source>
        <dbReference type="Proteomes" id="UP000695562"/>
    </source>
</evidence>
<keyword evidence="1" id="KW-0732">Signal</keyword>
<name>A0A8J4V3K1_9MYCE</name>
<accession>A0A8J4V3K1</accession>
<dbReference type="PANTHER" id="PTHR35885">
    <property type="entry name" value="CARBOHYDRATE BINDING DOMAIN-CONTAINING PROTEIN-RELATED"/>
    <property type="match status" value="1"/>
</dbReference>
<dbReference type="EMBL" id="AJWJ01000582">
    <property type="protein sequence ID" value="KAF2069869.1"/>
    <property type="molecule type" value="Genomic_DNA"/>
</dbReference>